<dbReference type="EMBL" id="GBEZ01023488">
    <property type="protein sequence ID" value="JAC63404.1"/>
    <property type="molecule type" value="Transcribed_RNA"/>
</dbReference>
<feature type="non-terminal residue" evidence="1">
    <location>
        <position position="72"/>
    </location>
</feature>
<proteinExistence type="predicted"/>
<dbReference type="AlphaFoldDB" id="A0A061QY49"/>
<reference evidence="1" key="1">
    <citation type="submission" date="2014-05" db="EMBL/GenBank/DDBJ databases">
        <title>The transcriptome of the halophilic microalga Tetraselmis sp. GSL018 isolated from the Great Salt Lake, Utah.</title>
        <authorList>
            <person name="Jinkerson R.E."/>
            <person name="D'Adamo S."/>
            <person name="Posewitz M.C."/>
        </authorList>
    </citation>
    <scope>NUCLEOTIDE SEQUENCE</scope>
    <source>
        <strain evidence="1">GSL018</strain>
    </source>
</reference>
<name>A0A061QY49_9CHLO</name>
<evidence type="ECO:0000313" key="1">
    <source>
        <dbReference type="EMBL" id="JAC63404.1"/>
    </source>
</evidence>
<protein>
    <submittedName>
        <fullName evidence="1">Uncharacterized protein</fullName>
    </submittedName>
</protein>
<gene>
    <name evidence="1" type="ORF">TSPGSL018_20770</name>
</gene>
<feature type="non-terminal residue" evidence="1">
    <location>
        <position position="1"/>
    </location>
</feature>
<sequence>QDSLANVPFERWQVDVRFNPHSKKKGALESSLRCAQNLHSKLTRQNLEQGILADVAATRASKTLYRKLYTKH</sequence>
<organism evidence="1">
    <name type="scientific">Tetraselmis sp. GSL018</name>
    <dbReference type="NCBI Taxonomy" id="582737"/>
    <lineage>
        <taxon>Eukaryota</taxon>
        <taxon>Viridiplantae</taxon>
        <taxon>Chlorophyta</taxon>
        <taxon>core chlorophytes</taxon>
        <taxon>Chlorodendrophyceae</taxon>
        <taxon>Chlorodendrales</taxon>
        <taxon>Chlorodendraceae</taxon>
        <taxon>Tetraselmis</taxon>
    </lineage>
</organism>
<accession>A0A061QY49</accession>